<evidence type="ECO:0000259" key="2">
    <source>
        <dbReference type="Pfam" id="PF02777"/>
    </source>
</evidence>
<sequence>MQRLGLRLASVSTRATSSVPRFAASHGTRKLHERKVLTYPVEEGLGSFLPPDALKVQLEWQDGLLERLNNEVAHTGEASSTIVQTVINLSGNKSKILAFNCASLALNNDFFLQNLKPPSSRYPTHEHEIASTLMSHIRVHHGSIQQLRSAFSAAALGTFTNGWVWFVSDQEGKTSMITTYGPGTLLVRSRMDMDSSQLLPGNPRLSATPFPSPLPSTPLDAPASSSFSSGDMTPASFPSQSSNSEASFMSHASGLYTTTNSLPKRPKSSGLAVGDVLYPLFCVPMYEHAWMSAGYGVWGKERWLKEFWSVLDWRKVNTTYEKIMSSFQSGSYS</sequence>
<dbReference type="Proteomes" id="UP000629468">
    <property type="component" value="Unassembled WGS sequence"/>
</dbReference>
<dbReference type="GO" id="GO:0046872">
    <property type="term" value="F:metal ion binding"/>
    <property type="evidence" value="ECO:0007669"/>
    <property type="project" value="InterPro"/>
</dbReference>
<dbReference type="InterPro" id="IPR036314">
    <property type="entry name" value="SOD_C_sf"/>
</dbReference>
<reference evidence="3 4" key="1">
    <citation type="journal article" name="Sci. Rep.">
        <title>Telomere-to-telomere assembled and centromere annotated genomes of the two main subspecies of the button mushroom Agaricus bisporus reveal especially polymorphic chromosome ends.</title>
        <authorList>
            <person name="Sonnenberg A.S.M."/>
            <person name="Sedaghat-Telgerd N."/>
            <person name="Lavrijssen B."/>
            <person name="Ohm R.A."/>
            <person name="Hendrickx P.M."/>
            <person name="Scholtmeijer K."/>
            <person name="Baars J.J.P."/>
            <person name="van Peer A."/>
        </authorList>
    </citation>
    <scope>NUCLEOTIDE SEQUENCE [LARGE SCALE GENOMIC DNA]</scope>
    <source>
        <strain evidence="3 4">H119_p4</strain>
    </source>
</reference>
<organism evidence="3 4">
    <name type="scientific">Agaricus bisporus var. burnettii</name>
    <dbReference type="NCBI Taxonomy" id="192524"/>
    <lineage>
        <taxon>Eukaryota</taxon>
        <taxon>Fungi</taxon>
        <taxon>Dikarya</taxon>
        <taxon>Basidiomycota</taxon>
        <taxon>Agaricomycotina</taxon>
        <taxon>Agaricomycetes</taxon>
        <taxon>Agaricomycetidae</taxon>
        <taxon>Agaricales</taxon>
        <taxon>Agaricineae</taxon>
        <taxon>Agaricaceae</taxon>
        <taxon>Agaricus</taxon>
    </lineage>
</organism>
<gene>
    <name evidence="3" type="ORF">Agabi119p4_4497</name>
</gene>
<protein>
    <recommendedName>
        <fullName evidence="2">Manganese/iron superoxide dismutase C-terminal domain-containing protein</fullName>
    </recommendedName>
</protein>
<dbReference type="GO" id="GO:0004784">
    <property type="term" value="F:superoxide dismutase activity"/>
    <property type="evidence" value="ECO:0007669"/>
    <property type="project" value="InterPro"/>
</dbReference>
<dbReference type="InterPro" id="IPR036324">
    <property type="entry name" value="Mn/Fe_SOD_N_sf"/>
</dbReference>
<accession>A0A8H7F3E8</accession>
<dbReference type="AlphaFoldDB" id="A0A8H7F3E8"/>
<feature type="region of interest" description="Disordered" evidence="1">
    <location>
        <begin position="197"/>
        <end position="244"/>
    </location>
</feature>
<proteinExistence type="predicted"/>
<dbReference type="PANTHER" id="PTHR42769">
    <property type="entry name" value="SUPEROXIDE DISMUTASE"/>
    <property type="match status" value="1"/>
</dbReference>
<dbReference type="Pfam" id="PF02777">
    <property type="entry name" value="Sod_Fe_C"/>
    <property type="match status" value="1"/>
</dbReference>
<feature type="domain" description="Manganese/iron superoxide dismutase C-terminal" evidence="2">
    <location>
        <begin position="132"/>
        <end position="183"/>
    </location>
</feature>
<dbReference type="SUPFAM" id="SSF46609">
    <property type="entry name" value="Fe,Mn superoxide dismutase (SOD), N-terminal domain"/>
    <property type="match status" value="1"/>
</dbReference>
<dbReference type="EMBL" id="JABXXO010000006">
    <property type="protein sequence ID" value="KAF7776104.1"/>
    <property type="molecule type" value="Genomic_DNA"/>
</dbReference>
<dbReference type="PANTHER" id="PTHR42769:SF3">
    <property type="entry name" value="SUPEROXIDE DISMUTASE [FE] 2, CHLOROPLASTIC"/>
    <property type="match status" value="1"/>
</dbReference>
<dbReference type="Gene3D" id="3.55.40.20">
    <property type="entry name" value="Iron/manganese superoxide dismutase, C-terminal domain"/>
    <property type="match status" value="1"/>
</dbReference>
<evidence type="ECO:0000313" key="4">
    <source>
        <dbReference type="Proteomes" id="UP000629468"/>
    </source>
</evidence>
<evidence type="ECO:0000313" key="3">
    <source>
        <dbReference type="EMBL" id="KAF7776104.1"/>
    </source>
</evidence>
<name>A0A8H7F3E8_AGABI</name>
<dbReference type="InterPro" id="IPR019832">
    <property type="entry name" value="Mn/Fe_SOD_C"/>
</dbReference>
<comment type="caution">
    <text evidence="3">The sequence shown here is derived from an EMBL/GenBank/DDBJ whole genome shotgun (WGS) entry which is preliminary data.</text>
</comment>
<feature type="compositionally biased region" description="Polar residues" evidence="1">
    <location>
        <begin position="223"/>
        <end position="244"/>
    </location>
</feature>
<evidence type="ECO:0000256" key="1">
    <source>
        <dbReference type="SAM" id="MobiDB-lite"/>
    </source>
</evidence>
<dbReference type="SUPFAM" id="SSF54719">
    <property type="entry name" value="Fe,Mn superoxide dismutase (SOD), C-terminal domain"/>
    <property type="match status" value="1"/>
</dbReference>